<name>A0ABW8RKS9_9BACI</name>
<keyword evidence="2" id="KW-0808">Transferase</keyword>
<dbReference type="PANTHER" id="PTHR43591">
    <property type="entry name" value="METHYLTRANSFERASE"/>
    <property type="match status" value="1"/>
</dbReference>
<dbReference type="InterPro" id="IPR029063">
    <property type="entry name" value="SAM-dependent_MTases_sf"/>
</dbReference>
<reference evidence="2 3" key="1">
    <citation type="submission" date="2024-11" db="EMBL/GenBank/DDBJ databases">
        <authorList>
            <person name="Lucas J.A."/>
        </authorList>
    </citation>
    <scope>NUCLEOTIDE SEQUENCE [LARGE SCALE GENOMIC DNA]</scope>
    <source>
        <strain evidence="2 3">Z 5.4</strain>
    </source>
</reference>
<evidence type="ECO:0000259" key="1">
    <source>
        <dbReference type="Pfam" id="PF08241"/>
    </source>
</evidence>
<dbReference type="EC" id="2.1.1.-" evidence="2"/>
<evidence type="ECO:0000313" key="3">
    <source>
        <dbReference type="Proteomes" id="UP001623041"/>
    </source>
</evidence>
<dbReference type="Gene3D" id="3.40.50.150">
    <property type="entry name" value="Vaccinia Virus protein VP39"/>
    <property type="match status" value="1"/>
</dbReference>
<dbReference type="GO" id="GO:0008168">
    <property type="term" value="F:methyltransferase activity"/>
    <property type="evidence" value="ECO:0007669"/>
    <property type="project" value="UniProtKB-KW"/>
</dbReference>
<dbReference type="RefSeq" id="WP_406582613.1">
    <property type="nucleotide sequence ID" value="NZ_JBJHQH010000020.1"/>
</dbReference>
<dbReference type="SUPFAM" id="SSF53335">
    <property type="entry name" value="S-adenosyl-L-methionine-dependent methyltransferases"/>
    <property type="match status" value="1"/>
</dbReference>
<feature type="domain" description="Methyltransferase type 11" evidence="1">
    <location>
        <begin position="48"/>
        <end position="139"/>
    </location>
</feature>
<dbReference type="InterPro" id="IPR013216">
    <property type="entry name" value="Methyltransf_11"/>
</dbReference>
<proteinExistence type="predicted"/>
<evidence type="ECO:0000313" key="2">
    <source>
        <dbReference type="EMBL" id="MFK9094130.1"/>
    </source>
</evidence>
<gene>
    <name evidence="2" type="ORF">ACJEBI_21985</name>
</gene>
<accession>A0ABW8RKS9</accession>
<dbReference type="PANTHER" id="PTHR43591:SF24">
    <property type="entry name" value="2-METHOXY-6-POLYPRENYL-1,4-BENZOQUINOL METHYLASE, MITOCHONDRIAL"/>
    <property type="match status" value="1"/>
</dbReference>
<dbReference type="Pfam" id="PF08241">
    <property type="entry name" value="Methyltransf_11"/>
    <property type="match status" value="1"/>
</dbReference>
<dbReference type="EMBL" id="JBJHQH010000020">
    <property type="protein sequence ID" value="MFK9094130.1"/>
    <property type="molecule type" value="Genomic_DNA"/>
</dbReference>
<dbReference type="CDD" id="cd02440">
    <property type="entry name" value="AdoMet_MTases"/>
    <property type="match status" value="1"/>
</dbReference>
<dbReference type="Proteomes" id="UP001623041">
    <property type="component" value="Unassembled WGS sequence"/>
</dbReference>
<dbReference type="GO" id="GO:0032259">
    <property type="term" value="P:methylation"/>
    <property type="evidence" value="ECO:0007669"/>
    <property type="project" value="UniProtKB-KW"/>
</dbReference>
<sequence length="209" mass="24303">MKNSWNRFIYKCWSPVYDRFFNNGMFLKARKEIFKDLPLEKGSKVLFVGVGTGADIPFFLNKGYDITAIDYSADMLKVAKEKYPDPTINFKEMDAQRMEFSDESYDFIVASLILSVVPDPEKTLNEIVRVLKKDGSFLIFDKFVLKNKKMTKKQKILRPIVKFLGTDIGLDFYEIYRVVENKCILIQDKNVLMNGLYRKIIGIKKGTTK</sequence>
<organism evidence="2 3">
    <name type="scientific">Bacillus salipaludis</name>
    <dbReference type="NCBI Taxonomy" id="2547811"/>
    <lineage>
        <taxon>Bacteria</taxon>
        <taxon>Bacillati</taxon>
        <taxon>Bacillota</taxon>
        <taxon>Bacilli</taxon>
        <taxon>Bacillales</taxon>
        <taxon>Bacillaceae</taxon>
        <taxon>Bacillus</taxon>
    </lineage>
</organism>
<comment type="caution">
    <text evidence="2">The sequence shown here is derived from an EMBL/GenBank/DDBJ whole genome shotgun (WGS) entry which is preliminary data.</text>
</comment>
<protein>
    <submittedName>
        <fullName evidence="2">Class I SAM-dependent methyltransferase</fullName>
        <ecNumber evidence="2">2.1.1.-</ecNumber>
    </submittedName>
</protein>
<keyword evidence="3" id="KW-1185">Reference proteome</keyword>
<keyword evidence="2" id="KW-0489">Methyltransferase</keyword>